<dbReference type="AlphaFoldDB" id="A0A9D5ARW1"/>
<keyword evidence="2" id="KW-1185">Reference proteome</keyword>
<accession>A0A9D5ARW1</accession>
<dbReference type="Proteomes" id="UP001058974">
    <property type="component" value="Chromosome 4"/>
</dbReference>
<comment type="caution">
    <text evidence="1">The sequence shown here is derived from an EMBL/GenBank/DDBJ whole genome shotgun (WGS) entry which is preliminary data.</text>
</comment>
<gene>
    <name evidence="1" type="ORF">KIW84_041288</name>
</gene>
<dbReference type="Gramene" id="Psat04G0128800-T1">
    <property type="protein sequence ID" value="KAI5416180.1"/>
    <property type="gene ID" value="KIW84_041288"/>
</dbReference>
<dbReference type="Gene3D" id="2.40.70.10">
    <property type="entry name" value="Acid Proteases"/>
    <property type="match status" value="1"/>
</dbReference>
<name>A0A9D5ARW1_PEA</name>
<dbReference type="InterPro" id="IPR021109">
    <property type="entry name" value="Peptidase_aspartic_dom_sf"/>
</dbReference>
<dbReference type="CDD" id="cd00303">
    <property type="entry name" value="retropepsin_like"/>
    <property type="match status" value="1"/>
</dbReference>
<dbReference type="PANTHER" id="PTHR33240">
    <property type="entry name" value="OS08G0508500 PROTEIN"/>
    <property type="match status" value="1"/>
</dbReference>
<protein>
    <recommendedName>
        <fullName evidence="3">Polyprotein</fullName>
    </recommendedName>
</protein>
<dbReference type="SUPFAM" id="SSF56672">
    <property type="entry name" value="DNA/RNA polymerases"/>
    <property type="match status" value="1"/>
</dbReference>
<dbReference type="InterPro" id="IPR043502">
    <property type="entry name" value="DNA/RNA_pol_sf"/>
</dbReference>
<evidence type="ECO:0000313" key="2">
    <source>
        <dbReference type="Proteomes" id="UP001058974"/>
    </source>
</evidence>
<reference evidence="1 2" key="1">
    <citation type="journal article" date="2022" name="Nat. Genet.">
        <title>Improved pea reference genome and pan-genome highlight genomic features and evolutionary characteristics.</title>
        <authorList>
            <person name="Yang T."/>
            <person name="Liu R."/>
            <person name="Luo Y."/>
            <person name="Hu S."/>
            <person name="Wang D."/>
            <person name="Wang C."/>
            <person name="Pandey M.K."/>
            <person name="Ge S."/>
            <person name="Xu Q."/>
            <person name="Li N."/>
            <person name="Li G."/>
            <person name="Huang Y."/>
            <person name="Saxena R.K."/>
            <person name="Ji Y."/>
            <person name="Li M."/>
            <person name="Yan X."/>
            <person name="He Y."/>
            <person name="Liu Y."/>
            <person name="Wang X."/>
            <person name="Xiang C."/>
            <person name="Varshney R.K."/>
            <person name="Ding H."/>
            <person name="Gao S."/>
            <person name="Zong X."/>
        </authorList>
    </citation>
    <scope>NUCLEOTIDE SEQUENCE [LARGE SCALE GENOMIC DNA]</scope>
    <source>
        <strain evidence="1 2">cv. Zhongwan 6</strain>
    </source>
</reference>
<proteinExistence type="predicted"/>
<dbReference type="EMBL" id="JAMSHJ010000004">
    <property type="protein sequence ID" value="KAI5416180.1"/>
    <property type="molecule type" value="Genomic_DNA"/>
</dbReference>
<sequence length="629" mass="71719">MLCPRCSVVFDKKASQNLEGVRRVNHQDGSKVDQNHQAFQPRRAFDLKRYHDLRRPMVKLGKAKRIGPATKPVSFKPSVEGLNGKWVKPTDGRKRGQGKWQSFEVKRGASLAYRKEFQANKRTSYVSENYKGKNPMTRVGSFAIYSSRGGVCDAQGIRSVTEVEDTDNITKREIVAYKPVCYYVMNNGCVEEQNAFFERPNEAMRSHLKPLFITGKVEDVPINKILGDCGATVNLMPHRMLRKIGKYDTDAKPHNMVLTNYEGKVGSTLGFIQVELIVGTVTRSTMFMIVEMKANYNLLLGREWIHGVGVVPSSMHQRIIIWRPYGIVENIEADQGYFKTPINHIDKRQFDKHLANIAPCDSPNFAPTPDDNAYCSLSLHPYDGFRWDRKVVGEDDFGYLGAFGIEPTAENKQQLALEAEVKNMVVEANEVSNPISHWKDFDPMPPDMGQNEEQDQRLNAIYNDEPLGFEKDLLAINIKMLAQDPLEEVKVVQLLREFKDCFAWDYDEMPGLSRELVELKFPIKPRKKHVKYVEWLANIVPVVKKNGTLRVCIDFRDLNTTTPKDGYSIPVAKMLVDSAASYEYFKHVRWIFWAGDFLGFVVHKKGIEINQNKTKAIMEVKAPSIKNGL</sequence>
<evidence type="ECO:0000313" key="1">
    <source>
        <dbReference type="EMBL" id="KAI5416180.1"/>
    </source>
</evidence>
<dbReference type="PANTHER" id="PTHR33240:SF15">
    <property type="entry name" value="GAG-PRO-LIKE PROTEIN"/>
    <property type="match status" value="1"/>
</dbReference>
<dbReference type="Gene3D" id="3.10.10.10">
    <property type="entry name" value="HIV Type 1 Reverse Transcriptase, subunit A, domain 1"/>
    <property type="match status" value="1"/>
</dbReference>
<organism evidence="1 2">
    <name type="scientific">Pisum sativum</name>
    <name type="common">Garden pea</name>
    <name type="synonym">Lathyrus oleraceus</name>
    <dbReference type="NCBI Taxonomy" id="3888"/>
    <lineage>
        <taxon>Eukaryota</taxon>
        <taxon>Viridiplantae</taxon>
        <taxon>Streptophyta</taxon>
        <taxon>Embryophyta</taxon>
        <taxon>Tracheophyta</taxon>
        <taxon>Spermatophyta</taxon>
        <taxon>Magnoliopsida</taxon>
        <taxon>eudicotyledons</taxon>
        <taxon>Gunneridae</taxon>
        <taxon>Pentapetalae</taxon>
        <taxon>rosids</taxon>
        <taxon>fabids</taxon>
        <taxon>Fabales</taxon>
        <taxon>Fabaceae</taxon>
        <taxon>Papilionoideae</taxon>
        <taxon>50 kb inversion clade</taxon>
        <taxon>NPAAA clade</taxon>
        <taxon>Hologalegina</taxon>
        <taxon>IRL clade</taxon>
        <taxon>Fabeae</taxon>
        <taxon>Lathyrus</taxon>
    </lineage>
</organism>
<dbReference type="SUPFAM" id="SSF50630">
    <property type="entry name" value="Acid proteases"/>
    <property type="match status" value="1"/>
</dbReference>
<evidence type="ECO:0008006" key="3">
    <source>
        <dbReference type="Google" id="ProtNLM"/>
    </source>
</evidence>